<dbReference type="EMBL" id="BMAY01000001">
    <property type="protein sequence ID" value="GFZ26252.1"/>
    <property type="molecule type" value="Genomic_DNA"/>
</dbReference>
<evidence type="ECO:0000313" key="3">
    <source>
        <dbReference type="EMBL" id="GFZ26252.1"/>
    </source>
</evidence>
<dbReference type="InterPro" id="IPR002053">
    <property type="entry name" value="Glyco_hydro_25"/>
</dbReference>
<keyword evidence="2" id="KW-0472">Membrane</keyword>
<dbReference type="RefSeq" id="WP_212779961.1">
    <property type="nucleotide sequence ID" value="NZ_BMAY01000001.1"/>
</dbReference>
<dbReference type="GO" id="GO:0016998">
    <property type="term" value="P:cell wall macromolecule catabolic process"/>
    <property type="evidence" value="ECO:0007669"/>
    <property type="project" value="InterPro"/>
</dbReference>
<dbReference type="InterPro" id="IPR017853">
    <property type="entry name" value="GH"/>
</dbReference>
<keyword evidence="2" id="KW-0812">Transmembrane</keyword>
<dbReference type="SUPFAM" id="SSF51445">
    <property type="entry name" value="(Trans)glycosidases"/>
    <property type="match status" value="1"/>
</dbReference>
<keyword evidence="2" id="KW-1133">Transmembrane helix</keyword>
<keyword evidence="4" id="KW-1185">Reference proteome</keyword>
<dbReference type="GO" id="GO:0009253">
    <property type="term" value="P:peptidoglycan catabolic process"/>
    <property type="evidence" value="ECO:0007669"/>
    <property type="project" value="InterPro"/>
</dbReference>
<gene>
    <name evidence="3" type="ORF">LCB40_01320</name>
</gene>
<name>A0A916VH52_9LACO</name>
<reference evidence="3" key="1">
    <citation type="submission" date="2020-08" db="EMBL/GenBank/DDBJ databases">
        <title>Taxonomic study for Lactobacillus species isolated from hardwood bark.</title>
        <authorList>
            <person name="Tohno M."/>
            <person name="Tanizawa Y."/>
        </authorList>
    </citation>
    <scope>NUCLEOTIDE SEQUENCE</scope>
    <source>
        <strain evidence="3">B40</strain>
    </source>
</reference>
<feature type="transmembrane region" description="Helical" evidence="2">
    <location>
        <begin position="12"/>
        <end position="30"/>
    </location>
</feature>
<dbReference type="Proteomes" id="UP000677218">
    <property type="component" value="Unassembled WGS sequence"/>
</dbReference>
<dbReference type="AlphaFoldDB" id="A0A916VH52"/>
<proteinExistence type="inferred from homology"/>
<sequence>MAKVRFHHRYTLPALIICLILVICGLLYAFHNYFSETSQPSGVTTATIGVRLDQDYGSVELSQLENNGISFVYLVSTQGRSYFDDDYLTYRSRMMSTKMAYGTIVRYSNESTASQHYRYLMKKAGRNLGSLPVLIEPAVNDHSSQYLRSMAKFVKKLQQLGKRVMVEESFQTAKYFPKKTLFMAGAKDAPNKMQYAFWRYTTNGHVKNVTNLNKGVTMYTYVGTTQQYKERYGQLTQ</sequence>
<evidence type="ECO:0000313" key="4">
    <source>
        <dbReference type="Proteomes" id="UP000677218"/>
    </source>
</evidence>
<comment type="similarity">
    <text evidence="1">Belongs to the glycosyl hydrolase 25 family.</text>
</comment>
<dbReference type="Pfam" id="PF01183">
    <property type="entry name" value="Glyco_hydro_25"/>
    <property type="match status" value="1"/>
</dbReference>
<organism evidence="3 4">
    <name type="scientific">Lactobacillus corticis</name>
    <dbReference type="NCBI Taxonomy" id="2201249"/>
    <lineage>
        <taxon>Bacteria</taxon>
        <taxon>Bacillati</taxon>
        <taxon>Bacillota</taxon>
        <taxon>Bacilli</taxon>
        <taxon>Lactobacillales</taxon>
        <taxon>Lactobacillaceae</taxon>
        <taxon>Lactobacillus</taxon>
    </lineage>
</organism>
<evidence type="ECO:0000256" key="2">
    <source>
        <dbReference type="SAM" id="Phobius"/>
    </source>
</evidence>
<comment type="caution">
    <text evidence="3">The sequence shown here is derived from an EMBL/GenBank/DDBJ whole genome shotgun (WGS) entry which is preliminary data.</text>
</comment>
<protein>
    <submittedName>
        <fullName evidence="3">1,4-beta-N-acetylmuramidase</fullName>
    </submittedName>
</protein>
<accession>A0A916VH52</accession>
<dbReference type="Gene3D" id="3.20.20.80">
    <property type="entry name" value="Glycosidases"/>
    <property type="match status" value="1"/>
</dbReference>
<evidence type="ECO:0000256" key="1">
    <source>
        <dbReference type="ARBA" id="ARBA00010646"/>
    </source>
</evidence>
<dbReference type="GO" id="GO:0003796">
    <property type="term" value="F:lysozyme activity"/>
    <property type="evidence" value="ECO:0007669"/>
    <property type="project" value="InterPro"/>
</dbReference>